<organism evidence="3">
    <name type="scientific">marine metagenome</name>
    <dbReference type="NCBI Taxonomy" id="408172"/>
    <lineage>
        <taxon>unclassified sequences</taxon>
        <taxon>metagenomes</taxon>
        <taxon>ecological metagenomes</taxon>
    </lineage>
</organism>
<accession>A0A382RT41</accession>
<evidence type="ECO:0000256" key="1">
    <source>
        <dbReference type="ARBA" id="ARBA00022737"/>
    </source>
</evidence>
<proteinExistence type="predicted"/>
<dbReference type="InterPro" id="IPR011042">
    <property type="entry name" value="6-blade_b-propeller_TolB-like"/>
</dbReference>
<dbReference type="InterPro" id="IPR015943">
    <property type="entry name" value="WD40/YVTN_repeat-like_dom_sf"/>
</dbReference>
<dbReference type="EMBL" id="UINC01123571">
    <property type="protein sequence ID" value="SVD00118.1"/>
    <property type="molecule type" value="Genomic_DNA"/>
</dbReference>
<dbReference type="SUPFAM" id="SSF69304">
    <property type="entry name" value="Tricorn protease N-terminal domain"/>
    <property type="match status" value="1"/>
</dbReference>
<evidence type="ECO:0000313" key="3">
    <source>
        <dbReference type="EMBL" id="SVD00118.1"/>
    </source>
</evidence>
<dbReference type="AlphaFoldDB" id="A0A382RT41"/>
<dbReference type="InterPro" id="IPR001258">
    <property type="entry name" value="NHL_repeat"/>
</dbReference>
<dbReference type="Gene3D" id="2.120.10.30">
    <property type="entry name" value="TolB, C-terminal domain"/>
    <property type="match status" value="2"/>
</dbReference>
<feature type="non-terminal residue" evidence="3">
    <location>
        <position position="318"/>
    </location>
</feature>
<dbReference type="PANTHER" id="PTHR36842:SF1">
    <property type="entry name" value="PROTEIN TOLB"/>
    <property type="match status" value="1"/>
</dbReference>
<dbReference type="InterPro" id="IPR032485">
    <property type="entry name" value="LRP1-like_beta_prop"/>
</dbReference>
<dbReference type="Gene3D" id="2.130.10.10">
    <property type="entry name" value="YVTN repeat-like/Quinoprotein amine dehydrogenase"/>
    <property type="match status" value="1"/>
</dbReference>
<protein>
    <recommendedName>
        <fullName evidence="2">Prolow-density lipoprotein receptor-related protein 1-like beta-propeller domain-containing protein</fullName>
    </recommendedName>
</protein>
<keyword evidence="1" id="KW-0677">Repeat</keyword>
<name>A0A382RT41_9ZZZZ</name>
<sequence>GSKIAFAHYGTEFSLRNNHDIYIMDSDGSNQTRLASTLSPGQTESTDYHPSWSPDGSKIFFSSRRDDNYEIYSMNADGSDQTRITDTSLIHESRPSVSPDGAKIVYHTGGASQIWVIDIDGGNPNQLTLTSDTKDINPSWNHDGSLIVFSSFRGGVRSIYTMDADGNNLSRVTGSPNAADWPVWSPDGKKIIYQHTENSNTDIRIIGADGSGDTRLTVDPGSDRQPSTWRTILSVAEDLDISPETPVFLRSNGTRGSDDGQFRNPRGVAVTSDGSVYYVGDTNNHRIQKFDEYGRFLGKWGDFGSGESKFSQLHGVAV</sequence>
<feature type="non-terminal residue" evidence="3">
    <location>
        <position position="1"/>
    </location>
</feature>
<evidence type="ECO:0000259" key="2">
    <source>
        <dbReference type="Pfam" id="PF16472"/>
    </source>
</evidence>
<dbReference type="PANTHER" id="PTHR36842">
    <property type="entry name" value="PROTEIN TOLB HOMOLOG"/>
    <property type="match status" value="1"/>
</dbReference>
<dbReference type="Pfam" id="PF01436">
    <property type="entry name" value="NHL"/>
    <property type="match status" value="1"/>
</dbReference>
<dbReference type="Pfam" id="PF16472">
    <property type="entry name" value="DUF5050"/>
    <property type="match status" value="1"/>
</dbReference>
<gene>
    <name evidence="3" type="ORF">METZ01_LOCUS352972</name>
</gene>
<dbReference type="PROSITE" id="PS51125">
    <property type="entry name" value="NHL"/>
    <property type="match status" value="1"/>
</dbReference>
<reference evidence="3" key="1">
    <citation type="submission" date="2018-05" db="EMBL/GenBank/DDBJ databases">
        <authorList>
            <person name="Lanie J.A."/>
            <person name="Ng W.-L."/>
            <person name="Kazmierczak K.M."/>
            <person name="Andrzejewski T.M."/>
            <person name="Davidsen T.M."/>
            <person name="Wayne K.J."/>
            <person name="Tettelin H."/>
            <person name="Glass J.I."/>
            <person name="Rusch D."/>
            <person name="Podicherti R."/>
            <person name="Tsui H.-C.T."/>
            <person name="Winkler M.E."/>
        </authorList>
    </citation>
    <scope>NUCLEOTIDE SEQUENCE</scope>
</reference>
<feature type="domain" description="Prolow-density lipoprotein receptor-related protein 1-like beta-propeller" evidence="2">
    <location>
        <begin position="11"/>
        <end position="171"/>
    </location>
</feature>